<dbReference type="KEGG" id="xtr:101733137"/>
<gene>
    <name evidence="11 12" type="primary">LOC101733137</name>
</gene>
<dbReference type="GO" id="GO:0046872">
    <property type="term" value="F:metal ion binding"/>
    <property type="evidence" value="ECO:0007669"/>
    <property type="project" value="UniProtKB-KW"/>
</dbReference>
<keyword evidence="4" id="KW-0540">Nuclease</keyword>
<protein>
    <submittedName>
        <fullName evidence="11">Uncharacterized protein LOC101733137 isoform X1</fullName>
    </submittedName>
</protein>
<dbReference type="GO" id="GO:0005634">
    <property type="term" value="C:nucleus"/>
    <property type="evidence" value="ECO:0007669"/>
    <property type="project" value="UniProtKB-SubCell"/>
</dbReference>
<name>A0A8J0R7X3_XENTR</name>
<comment type="similarity">
    <text evidence="3">Belongs to the HARBI1 family.</text>
</comment>
<dbReference type="Proteomes" id="UP000008143">
    <property type="component" value="Chromosome 3"/>
</dbReference>
<proteinExistence type="inferred from homology"/>
<reference evidence="11" key="1">
    <citation type="submission" date="2025-08" db="UniProtKB">
        <authorList>
            <consortium name="RefSeq"/>
        </authorList>
    </citation>
    <scope>IDENTIFICATION</scope>
    <source>
        <strain evidence="11">Nigerian</strain>
        <tissue evidence="11">Liver and blood</tissue>
    </source>
</reference>
<dbReference type="Pfam" id="PF13359">
    <property type="entry name" value="DDE_Tnp_4"/>
    <property type="match status" value="1"/>
</dbReference>
<keyword evidence="7" id="KW-0539">Nucleus</keyword>
<evidence type="ECO:0000313" key="10">
    <source>
        <dbReference type="Proteomes" id="UP000008143"/>
    </source>
</evidence>
<dbReference type="GO" id="GO:0004518">
    <property type="term" value="F:nuclease activity"/>
    <property type="evidence" value="ECO:0007669"/>
    <property type="project" value="UniProtKB-KW"/>
</dbReference>
<feature type="compositionally biased region" description="Polar residues" evidence="8">
    <location>
        <begin position="71"/>
        <end position="85"/>
    </location>
</feature>
<feature type="domain" description="DDE Tnp4" evidence="9">
    <location>
        <begin position="375"/>
        <end position="534"/>
    </location>
</feature>
<sequence length="590" mass="66895">MIEGITRCNGHFRVGYRLLARFHAGRPSWLGRGSSPSALSCHRNEQDSIRSVRIKHISRGNMQEPPRGNIHNGSNHKAYNCQPTRPSHLRHSQWRSNSDEGTGNIHNGSNHKAYNCQPTRPSHLRHSQWRSNGDEGTANNINNNNNINDGAVEEAQKSVPDLCTGVISLCTLYYIRLKQKRRLREQQRRRRMLLFRHARSQDKLRFAVLWMARQLTDMDVPTPGLCRPCQSFDHQSPSREHSSVVWDTVIEKAFSNFDWIESFRMTKSTFDYLCDQLRPAMQKTVPDAGQTMPLEVRLAITLWRLGSSSPYRTNENIFGVSRSAIVMIVRDVCEAIISVFTPRFIRVPCGNTLQDTLRGFEEQHGLPQLAGVVGTLHVAIQTPAEKSGQYFNNKGWHSVVVQAVVNADLCFWDLNIDCPGNLSDSQVLVSSELYKMANRGTLFPSSTRNVKGLEVPIHLLGPRSYPLLPWLMTPFTEETGRECGELNRQFSSALGVIDMAFERLKGRWCCLLKSNDFDLCLLPTLITACCTLHNICEHRGDPFEEHWLEVAAEEDLEQPSESDEEDSKEEQEVNGVAKAIRTALASFQNT</sequence>
<organism evidence="10 11">
    <name type="scientific">Xenopus tropicalis</name>
    <name type="common">Western clawed frog</name>
    <name type="synonym">Silurana tropicalis</name>
    <dbReference type="NCBI Taxonomy" id="8364"/>
    <lineage>
        <taxon>Eukaryota</taxon>
        <taxon>Metazoa</taxon>
        <taxon>Chordata</taxon>
        <taxon>Craniata</taxon>
        <taxon>Vertebrata</taxon>
        <taxon>Euteleostomi</taxon>
        <taxon>Amphibia</taxon>
        <taxon>Batrachia</taxon>
        <taxon>Anura</taxon>
        <taxon>Pipoidea</taxon>
        <taxon>Pipidae</taxon>
        <taxon>Xenopodinae</taxon>
        <taxon>Xenopus</taxon>
        <taxon>Silurana</taxon>
    </lineage>
</organism>
<dbReference type="PANTHER" id="PTHR22930:SF236">
    <property type="entry name" value="PROTEIN ALP1-LIKE-RELATED"/>
    <property type="match status" value="1"/>
</dbReference>
<evidence type="ECO:0000313" key="12">
    <source>
        <dbReference type="Xenbase" id="XB-GENE-29086747"/>
    </source>
</evidence>
<dbReference type="GeneID" id="101733137"/>
<accession>A0A8J0R7X3</accession>
<evidence type="ECO:0000259" key="9">
    <source>
        <dbReference type="Pfam" id="PF13359"/>
    </source>
</evidence>
<feature type="region of interest" description="Disordered" evidence="8">
    <location>
        <begin position="57"/>
        <end position="141"/>
    </location>
</feature>
<dbReference type="AlphaFoldDB" id="A0A8J0R7X3"/>
<evidence type="ECO:0000256" key="1">
    <source>
        <dbReference type="ARBA" id="ARBA00001968"/>
    </source>
</evidence>
<evidence type="ECO:0000256" key="5">
    <source>
        <dbReference type="ARBA" id="ARBA00022723"/>
    </source>
</evidence>
<dbReference type="InterPro" id="IPR027806">
    <property type="entry name" value="HARBI1_dom"/>
</dbReference>
<feature type="compositionally biased region" description="Acidic residues" evidence="8">
    <location>
        <begin position="553"/>
        <end position="569"/>
    </location>
</feature>
<dbReference type="OrthoDB" id="1912480at2759"/>
<dbReference type="AGR" id="Xenbase:XB-GENE-29086747"/>
<evidence type="ECO:0000256" key="6">
    <source>
        <dbReference type="ARBA" id="ARBA00022801"/>
    </source>
</evidence>
<evidence type="ECO:0000313" key="11">
    <source>
        <dbReference type="RefSeq" id="XP_004920283.2"/>
    </source>
</evidence>
<evidence type="ECO:0000256" key="4">
    <source>
        <dbReference type="ARBA" id="ARBA00022722"/>
    </source>
</evidence>
<evidence type="ECO:0000256" key="8">
    <source>
        <dbReference type="SAM" id="MobiDB-lite"/>
    </source>
</evidence>
<evidence type="ECO:0000256" key="2">
    <source>
        <dbReference type="ARBA" id="ARBA00004123"/>
    </source>
</evidence>
<dbReference type="InterPro" id="IPR045249">
    <property type="entry name" value="HARBI1-like"/>
</dbReference>
<dbReference type="GO" id="GO:0016787">
    <property type="term" value="F:hydrolase activity"/>
    <property type="evidence" value="ECO:0007669"/>
    <property type="project" value="UniProtKB-KW"/>
</dbReference>
<comment type="subcellular location">
    <subcellularLocation>
        <location evidence="2">Nucleus</location>
    </subcellularLocation>
</comment>
<evidence type="ECO:0000256" key="3">
    <source>
        <dbReference type="ARBA" id="ARBA00006958"/>
    </source>
</evidence>
<dbReference type="Xenbase" id="XB-GENE-29086747">
    <property type="gene designation" value="LOC101733137"/>
</dbReference>
<feature type="region of interest" description="Disordered" evidence="8">
    <location>
        <begin position="553"/>
        <end position="574"/>
    </location>
</feature>
<evidence type="ECO:0000256" key="7">
    <source>
        <dbReference type="ARBA" id="ARBA00023242"/>
    </source>
</evidence>
<keyword evidence="5" id="KW-0479">Metal-binding</keyword>
<dbReference type="OMA" id="HWWNNIV"/>
<keyword evidence="6" id="KW-0378">Hydrolase</keyword>
<dbReference type="PANTHER" id="PTHR22930">
    <property type="match status" value="1"/>
</dbReference>
<dbReference type="RefSeq" id="XP_004920283.2">
    <property type="nucleotide sequence ID" value="XM_004920226.4"/>
</dbReference>
<comment type="cofactor">
    <cofactor evidence="1">
        <name>a divalent metal cation</name>
        <dbReference type="ChEBI" id="CHEBI:60240"/>
    </cofactor>
</comment>
<keyword evidence="10" id="KW-1185">Reference proteome</keyword>
<feature type="compositionally biased region" description="Polar residues" evidence="8">
    <location>
        <begin position="94"/>
        <end position="120"/>
    </location>
</feature>